<keyword evidence="4" id="KW-1185">Reference proteome</keyword>
<organism evidence="3 4">
    <name type="scientific">Clathrus columnatus</name>
    <dbReference type="NCBI Taxonomy" id="1419009"/>
    <lineage>
        <taxon>Eukaryota</taxon>
        <taxon>Fungi</taxon>
        <taxon>Dikarya</taxon>
        <taxon>Basidiomycota</taxon>
        <taxon>Agaricomycotina</taxon>
        <taxon>Agaricomycetes</taxon>
        <taxon>Phallomycetidae</taxon>
        <taxon>Phallales</taxon>
        <taxon>Clathraceae</taxon>
        <taxon>Clathrus</taxon>
    </lineage>
</organism>
<comment type="similarity">
    <text evidence="1">Belongs to the trichodiene synthase family.</text>
</comment>
<evidence type="ECO:0000256" key="2">
    <source>
        <dbReference type="ARBA" id="ARBA00023239"/>
    </source>
</evidence>
<dbReference type="Gene3D" id="1.10.600.10">
    <property type="entry name" value="Farnesyl Diphosphate Synthase"/>
    <property type="match status" value="1"/>
</dbReference>
<name>A0AAV5AKI3_9AGAM</name>
<sequence>MGQTKVITQSDRLSQGRYRSLSLRAALPDPLEPVRAILRNFVRCASPEGSLNFDPPQTDELQAEVLKEIKNLNIDLSSVQKWLTWSCQIAEGFYPYHPMDLKVLITVWSLVIYYVDDNVSRTPEVLHAFQHNLLMGRPQPDPILECLSKVLMPRVWEYYHPLAANAICIGLYEFIQGTALESITKTMKHHSSAPEFPNYVRLKAGAPAPYAYWLFYSPERSDITPYVQIMPDFLEIINWINDILSFYKEELDGEDDNFVHMRAKTSGKSAVAALDQICEETLLRMDRISKTLSESPEHLTIYKEFMVRYLRFHTSTSRYRLKELMTGN</sequence>
<dbReference type="EMBL" id="BPWL01000009">
    <property type="protein sequence ID" value="GJJ13598.1"/>
    <property type="molecule type" value="Genomic_DNA"/>
</dbReference>
<reference evidence="3" key="1">
    <citation type="submission" date="2021-10" db="EMBL/GenBank/DDBJ databases">
        <title>De novo Genome Assembly of Clathrus columnatus (Basidiomycota, Fungi) Using Illumina and Nanopore Sequence Data.</title>
        <authorList>
            <person name="Ogiso-Tanaka E."/>
            <person name="Itagaki H."/>
            <person name="Hosoya T."/>
            <person name="Hosaka K."/>
        </authorList>
    </citation>
    <scope>NUCLEOTIDE SEQUENCE</scope>
    <source>
        <strain evidence="3">MO-923</strain>
    </source>
</reference>
<dbReference type="SUPFAM" id="SSF48576">
    <property type="entry name" value="Terpenoid synthases"/>
    <property type="match status" value="1"/>
</dbReference>
<protein>
    <submittedName>
        <fullName evidence="3">Uncharacterized protein</fullName>
    </submittedName>
</protein>
<dbReference type="GO" id="GO:0016838">
    <property type="term" value="F:carbon-oxygen lyase activity, acting on phosphates"/>
    <property type="evidence" value="ECO:0007669"/>
    <property type="project" value="InterPro"/>
</dbReference>
<evidence type="ECO:0000313" key="3">
    <source>
        <dbReference type="EMBL" id="GJJ13598.1"/>
    </source>
</evidence>
<dbReference type="Pfam" id="PF06330">
    <property type="entry name" value="TRI5"/>
    <property type="match status" value="1"/>
</dbReference>
<evidence type="ECO:0000256" key="1">
    <source>
        <dbReference type="ARBA" id="ARBA00007946"/>
    </source>
</evidence>
<dbReference type="SFLD" id="SFLDS00005">
    <property type="entry name" value="Isoprenoid_Synthase_Type_I"/>
    <property type="match status" value="1"/>
</dbReference>
<dbReference type="Proteomes" id="UP001050691">
    <property type="component" value="Unassembled WGS sequence"/>
</dbReference>
<comment type="caution">
    <text evidence="3">The sequence shown here is derived from an EMBL/GenBank/DDBJ whole genome shotgun (WGS) entry which is preliminary data.</text>
</comment>
<accession>A0AAV5AKI3</accession>
<dbReference type="SFLD" id="SFLDG01021">
    <property type="entry name" value="Trichodiene_Synthase_Like"/>
    <property type="match status" value="1"/>
</dbReference>
<keyword evidence="2" id="KW-0456">Lyase</keyword>
<dbReference type="AlphaFoldDB" id="A0AAV5AKI3"/>
<gene>
    <name evidence="3" type="ORF">Clacol_007854</name>
</gene>
<dbReference type="InterPro" id="IPR008949">
    <property type="entry name" value="Isoprenoid_synthase_dom_sf"/>
</dbReference>
<dbReference type="InterPro" id="IPR024652">
    <property type="entry name" value="Trichodiene_synth"/>
</dbReference>
<proteinExistence type="inferred from homology"/>
<evidence type="ECO:0000313" key="4">
    <source>
        <dbReference type="Proteomes" id="UP001050691"/>
    </source>
</evidence>